<name>A0A1F4VEB9_UNCKA</name>
<dbReference type="GO" id="GO:0000287">
    <property type="term" value="F:magnesium ion binding"/>
    <property type="evidence" value="ECO:0007669"/>
    <property type="project" value="UniProtKB-UniRule"/>
</dbReference>
<accession>A0A1F4VEB9</accession>
<keyword evidence="3 8" id="KW-0479">Metal-binding</keyword>
<evidence type="ECO:0000313" key="11">
    <source>
        <dbReference type="Proteomes" id="UP000176504"/>
    </source>
</evidence>
<organism evidence="10 11">
    <name type="scientific">candidate division WWE3 bacterium RIFCSPLOWO2_01_FULL_41_18</name>
    <dbReference type="NCBI Taxonomy" id="1802625"/>
    <lineage>
        <taxon>Bacteria</taxon>
        <taxon>Katanobacteria</taxon>
    </lineage>
</organism>
<dbReference type="EC" id="2.7.8.7" evidence="8"/>
<dbReference type="InterPro" id="IPR002582">
    <property type="entry name" value="ACPS"/>
</dbReference>
<dbReference type="AlphaFoldDB" id="A0A1F4VEB9"/>
<evidence type="ECO:0000256" key="8">
    <source>
        <dbReference type="HAMAP-Rule" id="MF_00101"/>
    </source>
</evidence>
<keyword evidence="2 8" id="KW-0808">Transferase</keyword>
<evidence type="ECO:0000256" key="6">
    <source>
        <dbReference type="ARBA" id="ARBA00023098"/>
    </source>
</evidence>
<reference evidence="10 11" key="1">
    <citation type="journal article" date="2016" name="Nat. Commun.">
        <title>Thousands of microbial genomes shed light on interconnected biogeochemical processes in an aquifer system.</title>
        <authorList>
            <person name="Anantharaman K."/>
            <person name="Brown C.T."/>
            <person name="Hug L.A."/>
            <person name="Sharon I."/>
            <person name="Castelle C.J."/>
            <person name="Probst A.J."/>
            <person name="Thomas B.C."/>
            <person name="Singh A."/>
            <person name="Wilkins M.J."/>
            <person name="Karaoz U."/>
            <person name="Brodie E.L."/>
            <person name="Williams K.H."/>
            <person name="Hubbard S.S."/>
            <person name="Banfield J.F."/>
        </authorList>
    </citation>
    <scope>NUCLEOTIDE SEQUENCE [LARGE SCALE GENOMIC DNA]</scope>
</reference>
<dbReference type="NCBIfam" id="TIGR00556">
    <property type="entry name" value="pantethn_trn"/>
    <property type="match status" value="1"/>
</dbReference>
<keyword evidence="4 8" id="KW-0276">Fatty acid metabolism</keyword>
<comment type="subcellular location">
    <subcellularLocation>
        <location evidence="8">Cytoplasm</location>
    </subcellularLocation>
</comment>
<dbReference type="GO" id="GO:0008897">
    <property type="term" value="F:holo-[acyl-carrier-protein] synthase activity"/>
    <property type="evidence" value="ECO:0007669"/>
    <property type="project" value="UniProtKB-UniRule"/>
</dbReference>
<evidence type="ECO:0000256" key="2">
    <source>
        <dbReference type="ARBA" id="ARBA00022679"/>
    </source>
</evidence>
<dbReference type="GO" id="GO:0006633">
    <property type="term" value="P:fatty acid biosynthetic process"/>
    <property type="evidence" value="ECO:0007669"/>
    <property type="project" value="UniProtKB-UniRule"/>
</dbReference>
<feature type="domain" description="4'-phosphopantetheinyl transferase" evidence="9">
    <location>
        <begin position="3"/>
        <end position="105"/>
    </location>
</feature>
<sequence length="110" mass="12247">MKVGLDIQNLKKFKKSVERSGQAFLHKIFTKKELSTNNTDNLKHLCGIFCAKEALIKTGIIGIGDWLEVEILKDAKGKPLVYKSGHKEEKIVISISHSEDICAAVVIINK</sequence>
<dbReference type="EMBL" id="MEVI01000003">
    <property type="protein sequence ID" value="OGC55043.1"/>
    <property type="molecule type" value="Genomic_DNA"/>
</dbReference>
<gene>
    <name evidence="8" type="primary">acpS</name>
    <name evidence="10" type="ORF">A3A78_03630</name>
</gene>
<evidence type="ECO:0000256" key="3">
    <source>
        <dbReference type="ARBA" id="ARBA00022723"/>
    </source>
</evidence>
<keyword evidence="7 8" id="KW-0275">Fatty acid biosynthesis</keyword>
<evidence type="ECO:0000256" key="1">
    <source>
        <dbReference type="ARBA" id="ARBA00022516"/>
    </source>
</evidence>
<comment type="catalytic activity">
    <reaction evidence="8">
        <text>apo-[ACP] + CoA = holo-[ACP] + adenosine 3',5'-bisphosphate + H(+)</text>
        <dbReference type="Rhea" id="RHEA:12068"/>
        <dbReference type="Rhea" id="RHEA-COMP:9685"/>
        <dbReference type="Rhea" id="RHEA-COMP:9690"/>
        <dbReference type="ChEBI" id="CHEBI:15378"/>
        <dbReference type="ChEBI" id="CHEBI:29999"/>
        <dbReference type="ChEBI" id="CHEBI:57287"/>
        <dbReference type="ChEBI" id="CHEBI:58343"/>
        <dbReference type="ChEBI" id="CHEBI:64479"/>
        <dbReference type="EC" id="2.7.8.7"/>
    </reaction>
</comment>
<evidence type="ECO:0000256" key="4">
    <source>
        <dbReference type="ARBA" id="ARBA00022832"/>
    </source>
</evidence>
<comment type="caution">
    <text evidence="10">The sequence shown here is derived from an EMBL/GenBank/DDBJ whole genome shotgun (WGS) entry which is preliminary data.</text>
</comment>
<dbReference type="InterPro" id="IPR037143">
    <property type="entry name" value="4-PPantetheinyl_Trfase_dom_sf"/>
</dbReference>
<feature type="binding site" evidence="8">
    <location>
        <position position="53"/>
    </location>
    <ligand>
        <name>Mg(2+)</name>
        <dbReference type="ChEBI" id="CHEBI:18420"/>
    </ligand>
</feature>
<keyword evidence="1 8" id="KW-0444">Lipid biosynthesis</keyword>
<dbReference type="Gene3D" id="3.90.470.20">
    <property type="entry name" value="4'-phosphopantetheinyl transferase domain"/>
    <property type="match status" value="1"/>
</dbReference>
<comment type="function">
    <text evidence="8">Transfers the 4'-phosphopantetheine moiety from coenzyme A to a Ser of acyl-carrier-protein.</text>
</comment>
<evidence type="ECO:0000259" key="9">
    <source>
        <dbReference type="Pfam" id="PF01648"/>
    </source>
</evidence>
<evidence type="ECO:0000256" key="7">
    <source>
        <dbReference type="ARBA" id="ARBA00023160"/>
    </source>
</evidence>
<dbReference type="Pfam" id="PF01648">
    <property type="entry name" value="ACPS"/>
    <property type="match status" value="1"/>
</dbReference>
<evidence type="ECO:0000313" key="10">
    <source>
        <dbReference type="EMBL" id="OGC55043.1"/>
    </source>
</evidence>
<keyword evidence="6 8" id="KW-0443">Lipid metabolism</keyword>
<proteinExistence type="inferred from homology"/>
<comment type="similarity">
    <text evidence="8">Belongs to the P-Pant transferase superfamily. AcpS family.</text>
</comment>
<dbReference type="Proteomes" id="UP000176504">
    <property type="component" value="Unassembled WGS sequence"/>
</dbReference>
<dbReference type="HAMAP" id="MF_00101">
    <property type="entry name" value="AcpS"/>
    <property type="match status" value="1"/>
</dbReference>
<protein>
    <recommendedName>
        <fullName evidence="8">Holo-[acyl-carrier-protein] synthase</fullName>
        <shortName evidence="8">Holo-ACP synthase</shortName>
        <ecNumber evidence="8">2.7.8.7</ecNumber>
    </recommendedName>
    <alternativeName>
        <fullName evidence="8">4'-phosphopantetheinyl transferase AcpS</fullName>
    </alternativeName>
</protein>
<dbReference type="InterPro" id="IPR008278">
    <property type="entry name" value="4-PPantetheinyl_Trfase_dom"/>
</dbReference>
<dbReference type="GO" id="GO:0005737">
    <property type="term" value="C:cytoplasm"/>
    <property type="evidence" value="ECO:0007669"/>
    <property type="project" value="UniProtKB-SubCell"/>
</dbReference>
<evidence type="ECO:0000256" key="5">
    <source>
        <dbReference type="ARBA" id="ARBA00022842"/>
    </source>
</evidence>
<dbReference type="InterPro" id="IPR004568">
    <property type="entry name" value="Ppantetheine-prot_Trfase_dom"/>
</dbReference>
<comment type="cofactor">
    <cofactor evidence="8">
        <name>Mg(2+)</name>
        <dbReference type="ChEBI" id="CHEBI:18420"/>
    </cofactor>
</comment>
<keyword evidence="5 8" id="KW-0460">Magnesium</keyword>
<keyword evidence="8" id="KW-0963">Cytoplasm</keyword>
<feature type="binding site" evidence="8">
    <location>
        <position position="6"/>
    </location>
    <ligand>
        <name>Mg(2+)</name>
        <dbReference type="ChEBI" id="CHEBI:18420"/>
    </ligand>
</feature>
<dbReference type="SUPFAM" id="SSF56214">
    <property type="entry name" value="4'-phosphopantetheinyl transferase"/>
    <property type="match status" value="1"/>
</dbReference>